<reference evidence="2 3" key="1">
    <citation type="submission" date="2019-10" db="EMBL/GenBank/DDBJ databases">
        <title>Draft Genome Assembly of Rhodococcus zopfii DSM44189.</title>
        <authorList>
            <person name="Sutton J.M."/>
            <person name="Akob D.M."/>
            <person name="Bushman T.J."/>
        </authorList>
    </citation>
    <scope>NUCLEOTIDE SEQUENCE [LARGE SCALE GENOMIC DNA]</scope>
    <source>
        <strain evidence="2 3">DSM 44189</strain>
    </source>
</reference>
<comment type="caution">
    <text evidence="2">The sequence shown here is derived from an EMBL/GenBank/DDBJ whole genome shotgun (WGS) entry which is preliminary data.</text>
</comment>
<evidence type="ECO:0000313" key="2">
    <source>
        <dbReference type="EMBL" id="MDV2476477.1"/>
    </source>
</evidence>
<dbReference type="EMBL" id="WBMO01000001">
    <property type="protein sequence ID" value="MDV2476477.1"/>
    <property type="molecule type" value="Genomic_DNA"/>
</dbReference>
<dbReference type="RefSeq" id="WP_378526353.1">
    <property type="nucleotide sequence ID" value="NZ_JBHWXO010000022.1"/>
</dbReference>
<dbReference type="InterPro" id="IPR027417">
    <property type="entry name" value="P-loop_NTPase"/>
</dbReference>
<keyword evidence="3" id="KW-1185">Reference proteome</keyword>
<dbReference type="PANTHER" id="PTHR32309:SF31">
    <property type="entry name" value="CAPSULAR EXOPOLYSACCHARIDE FAMILY"/>
    <property type="match status" value="1"/>
</dbReference>
<organism evidence="2 3">
    <name type="scientific">Rhodococcus zopfii</name>
    <dbReference type="NCBI Taxonomy" id="43772"/>
    <lineage>
        <taxon>Bacteria</taxon>
        <taxon>Bacillati</taxon>
        <taxon>Actinomycetota</taxon>
        <taxon>Actinomycetes</taxon>
        <taxon>Mycobacteriales</taxon>
        <taxon>Nocardiaceae</taxon>
        <taxon>Rhodococcus</taxon>
    </lineage>
</organism>
<dbReference type="InterPro" id="IPR050445">
    <property type="entry name" value="Bact_polysacc_biosynth/exp"/>
</dbReference>
<gene>
    <name evidence="2" type="ORF">F8M49_16160</name>
</gene>
<feature type="transmembrane region" description="Helical" evidence="1">
    <location>
        <begin position="173"/>
        <end position="193"/>
    </location>
</feature>
<accession>A0ABU3WR47</accession>
<protein>
    <recommendedName>
        <fullName evidence="4">Capsular polysaccharide biosynthesis protein</fullName>
    </recommendedName>
</protein>
<keyword evidence="1" id="KW-0812">Transmembrane</keyword>
<keyword evidence="1" id="KW-0472">Membrane</keyword>
<proteinExistence type="predicted"/>
<dbReference type="PANTHER" id="PTHR32309">
    <property type="entry name" value="TYROSINE-PROTEIN KINASE"/>
    <property type="match status" value="1"/>
</dbReference>
<evidence type="ECO:0008006" key="4">
    <source>
        <dbReference type="Google" id="ProtNLM"/>
    </source>
</evidence>
<sequence>MRFDALLAELRPYRKTFLVVTVAVIAAGLAWLLLTPSRYVSTAKLMVSIEGSTTAAAYQNDEVVAGRVNSYVALLTSEVVGNLVVGALDLPMSARDVAGEVSATAVPPKTSLIDVSVTDEDPDRARLLADTVTREFVRYVDVLETPTGEDDQKVNTRIVSAASEPRQPWTERAGLAAAVVLLGPLLGAVAVWIRARTDPVVRTARRAAAVSGGPVLARVEDIDTPTDDLDGYRRLRLRLRSLTRRRAGPDDPSAVWVLASPAGEADAAVIASSLGRVMVSAGDPAIALGYDESGIRKLSPQQEQWTVPFARGLSDFSPPVESDSPAADPATAIEGLRMDGTCVVVAVGPVLSTCAASVVGGNADGVLLIVVPAETRRRDLARAAESLRDGGVCPVGVVFVDRSGTDQDGIDMQAGSVR</sequence>
<feature type="transmembrane region" description="Helical" evidence="1">
    <location>
        <begin position="16"/>
        <end position="34"/>
    </location>
</feature>
<keyword evidence="1" id="KW-1133">Transmembrane helix</keyword>
<name>A0ABU3WR47_9NOCA</name>
<dbReference type="Gene3D" id="3.40.50.300">
    <property type="entry name" value="P-loop containing nucleotide triphosphate hydrolases"/>
    <property type="match status" value="1"/>
</dbReference>
<evidence type="ECO:0000256" key="1">
    <source>
        <dbReference type="SAM" id="Phobius"/>
    </source>
</evidence>
<evidence type="ECO:0000313" key="3">
    <source>
        <dbReference type="Proteomes" id="UP001275440"/>
    </source>
</evidence>
<dbReference type="Proteomes" id="UP001275440">
    <property type="component" value="Unassembled WGS sequence"/>
</dbReference>